<keyword evidence="5" id="KW-1133">Transmembrane helix</keyword>
<feature type="transmembrane region" description="Helical" evidence="5">
    <location>
        <begin position="61"/>
        <end position="84"/>
    </location>
</feature>
<keyword evidence="4" id="KW-0503">Monooxygenase</keyword>
<proteinExistence type="predicted"/>
<reference evidence="8" key="1">
    <citation type="journal article" date="2019" name="Int. J. Syst. Evol. Microbiol.">
        <title>The Global Catalogue of Microorganisms (GCM) 10K type strain sequencing project: providing services to taxonomists for standard genome sequencing and annotation.</title>
        <authorList>
            <consortium name="The Broad Institute Genomics Platform"/>
            <consortium name="The Broad Institute Genome Sequencing Center for Infectious Disease"/>
            <person name="Wu L."/>
            <person name="Ma J."/>
        </authorList>
    </citation>
    <scope>NUCLEOTIDE SEQUENCE [LARGE SCALE GENOMIC DNA]</scope>
    <source>
        <strain evidence="8">CCUG 53903</strain>
    </source>
</reference>
<keyword evidence="3 7" id="KW-0560">Oxidoreductase</keyword>
<dbReference type="InterPro" id="IPR050172">
    <property type="entry name" value="SsuD_RutA_monooxygenase"/>
</dbReference>
<evidence type="ECO:0000259" key="6">
    <source>
        <dbReference type="Pfam" id="PF00296"/>
    </source>
</evidence>
<accession>A0ABW1D322</accession>
<keyword evidence="1" id="KW-0285">Flavoprotein</keyword>
<dbReference type="InterPro" id="IPR036661">
    <property type="entry name" value="Luciferase-like_sf"/>
</dbReference>
<organism evidence="7 8">
    <name type="scientific">Nonomuraea insulae</name>
    <dbReference type="NCBI Taxonomy" id="1616787"/>
    <lineage>
        <taxon>Bacteria</taxon>
        <taxon>Bacillati</taxon>
        <taxon>Actinomycetota</taxon>
        <taxon>Actinomycetes</taxon>
        <taxon>Streptosporangiales</taxon>
        <taxon>Streptosporangiaceae</taxon>
        <taxon>Nonomuraea</taxon>
    </lineage>
</organism>
<evidence type="ECO:0000256" key="1">
    <source>
        <dbReference type="ARBA" id="ARBA00022630"/>
    </source>
</evidence>
<sequence length="282" mass="30729">MDIGIAVYSNCNGLTPQELGRAVEERGFESLFWTEHTHIPVHSRRPSGASTRGYAETVDPFVALAAVAAVTTTLTLGTAVCLVAQRDPITTAKEVASLDQLSGGRFQFGVGGGWNRMEMANHGTDPRTRMALLADRVRAMREIWTADEAEYHGEFVDFDPIWSWPKPAQKPHPPVLVGGNGPGTEDRVLDFGDAWLPQVDMMDVEELTRRAATLRARAADAGRGRVPITLFGVIPEGGPMPEPGRLDAYAKAGADRGLFTLQYRSADEALSTLDRWATLISR</sequence>
<dbReference type="InterPro" id="IPR019921">
    <property type="entry name" value="Lucif-like_OxRdtase_Rv2161c"/>
</dbReference>
<keyword evidence="2" id="KW-0288">FMN</keyword>
<evidence type="ECO:0000256" key="4">
    <source>
        <dbReference type="ARBA" id="ARBA00023033"/>
    </source>
</evidence>
<evidence type="ECO:0000313" key="8">
    <source>
        <dbReference type="Proteomes" id="UP001596058"/>
    </source>
</evidence>
<dbReference type="SUPFAM" id="SSF51679">
    <property type="entry name" value="Bacterial luciferase-like"/>
    <property type="match status" value="1"/>
</dbReference>
<comment type="caution">
    <text evidence="7">The sequence shown here is derived from an EMBL/GenBank/DDBJ whole genome shotgun (WGS) entry which is preliminary data.</text>
</comment>
<keyword evidence="8" id="KW-1185">Reference proteome</keyword>
<evidence type="ECO:0000256" key="2">
    <source>
        <dbReference type="ARBA" id="ARBA00022643"/>
    </source>
</evidence>
<dbReference type="Proteomes" id="UP001596058">
    <property type="component" value="Unassembled WGS sequence"/>
</dbReference>
<dbReference type="PANTHER" id="PTHR42847">
    <property type="entry name" value="ALKANESULFONATE MONOOXYGENASE"/>
    <property type="match status" value="1"/>
</dbReference>
<evidence type="ECO:0000256" key="5">
    <source>
        <dbReference type="SAM" id="Phobius"/>
    </source>
</evidence>
<dbReference type="InterPro" id="IPR011251">
    <property type="entry name" value="Luciferase-like_dom"/>
</dbReference>
<dbReference type="PANTHER" id="PTHR42847:SF4">
    <property type="entry name" value="ALKANESULFONATE MONOOXYGENASE-RELATED"/>
    <property type="match status" value="1"/>
</dbReference>
<dbReference type="EMBL" id="JBHSPA010000073">
    <property type="protein sequence ID" value="MFC5832264.1"/>
    <property type="molecule type" value="Genomic_DNA"/>
</dbReference>
<evidence type="ECO:0000256" key="3">
    <source>
        <dbReference type="ARBA" id="ARBA00023002"/>
    </source>
</evidence>
<gene>
    <name evidence="7" type="ORF">ACFPZ3_51160</name>
</gene>
<dbReference type="GO" id="GO:0016491">
    <property type="term" value="F:oxidoreductase activity"/>
    <property type="evidence" value="ECO:0007669"/>
    <property type="project" value="UniProtKB-KW"/>
</dbReference>
<keyword evidence="5" id="KW-0472">Membrane</keyword>
<dbReference type="RefSeq" id="WP_379521715.1">
    <property type="nucleotide sequence ID" value="NZ_JBHSPA010000073.1"/>
</dbReference>
<name>A0ABW1D322_9ACTN</name>
<protein>
    <submittedName>
        <fullName evidence="7">LLM class F420-dependent oxidoreductase</fullName>
        <ecNumber evidence="7">1.-.-.-</ecNumber>
    </submittedName>
</protein>
<feature type="domain" description="Luciferase-like" evidence="6">
    <location>
        <begin position="18"/>
        <end position="226"/>
    </location>
</feature>
<dbReference type="NCBIfam" id="TIGR03619">
    <property type="entry name" value="F420_Rv2161c"/>
    <property type="match status" value="1"/>
</dbReference>
<evidence type="ECO:0000313" key="7">
    <source>
        <dbReference type="EMBL" id="MFC5832264.1"/>
    </source>
</evidence>
<dbReference type="EC" id="1.-.-.-" evidence="7"/>
<dbReference type="Pfam" id="PF00296">
    <property type="entry name" value="Bac_luciferase"/>
    <property type="match status" value="1"/>
</dbReference>
<keyword evidence="5" id="KW-0812">Transmembrane</keyword>
<dbReference type="Gene3D" id="3.20.20.30">
    <property type="entry name" value="Luciferase-like domain"/>
    <property type="match status" value="1"/>
</dbReference>